<dbReference type="RefSeq" id="WP_157337813.1">
    <property type="nucleotide sequence ID" value="NZ_RHLK01000012.1"/>
</dbReference>
<keyword evidence="1" id="KW-0472">Membrane</keyword>
<comment type="caution">
    <text evidence="2">The sequence shown here is derived from an EMBL/GenBank/DDBJ whole genome shotgun (WGS) entry which is preliminary data.</text>
</comment>
<accession>A0A7X3FKQ8</accession>
<dbReference type="Proteomes" id="UP000490800">
    <property type="component" value="Unassembled WGS sequence"/>
</dbReference>
<feature type="transmembrane region" description="Helical" evidence="1">
    <location>
        <begin position="72"/>
        <end position="91"/>
    </location>
</feature>
<evidence type="ECO:0008006" key="4">
    <source>
        <dbReference type="Google" id="ProtNLM"/>
    </source>
</evidence>
<reference evidence="2 3" key="1">
    <citation type="journal article" date="2019" name="Microorganisms">
        <title>Paenibacillus lutrae sp. nov., A Chitinolytic Species Isolated from A River Otter in Castril Natural Park, Granada, Spain.</title>
        <authorList>
            <person name="Rodriguez M."/>
            <person name="Reina J.C."/>
            <person name="Bejar V."/>
            <person name="Llamas I."/>
        </authorList>
    </citation>
    <scope>NUCLEOTIDE SEQUENCE [LARGE SCALE GENOMIC DNA]</scope>
    <source>
        <strain evidence="2 3">N10</strain>
    </source>
</reference>
<keyword evidence="1" id="KW-1133">Transmembrane helix</keyword>
<dbReference type="EMBL" id="RHLK01000012">
    <property type="protein sequence ID" value="MVP01425.1"/>
    <property type="molecule type" value="Genomic_DNA"/>
</dbReference>
<feature type="transmembrane region" description="Helical" evidence="1">
    <location>
        <begin position="7"/>
        <end position="24"/>
    </location>
</feature>
<name>A0A7X3FKQ8_9BACL</name>
<feature type="transmembrane region" description="Helical" evidence="1">
    <location>
        <begin position="30"/>
        <end position="52"/>
    </location>
</feature>
<keyword evidence="1" id="KW-0812">Transmembrane</keyword>
<evidence type="ECO:0000313" key="2">
    <source>
        <dbReference type="EMBL" id="MVP01425.1"/>
    </source>
</evidence>
<organism evidence="2 3">
    <name type="scientific">Paenibacillus lutrae</name>
    <dbReference type="NCBI Taxonomy" id="2078573"/>
    <lineage>
        <taxon>Bacteria</taxon>
        <taxon>Bacillati</taxon>
        <taxon>Bacillota</taxon>
        <taxon>Bacilli</taxon>
        <taxon>Bacillales</taxon>
        <taxon>Paenibacillaceae</taxon>
        <taxon>Paenibacillus</taxon>
    </lineage>
</organism>
<sequence>MKKKTPFLIGAFILIGVSVWFILANDSTSLNYWPTLMFTFSIAANMLAQAYLAPYASKDDTRFRAIRSRSFFYTYFASLLYLFAAFLLVITDTFTDPVYLVLNLLVLTGISPQIATVLLLKFSIPH</sequence>
<feature type="transmembrane region" description="Helical" evidence="1">
    <location>
        <begin position="97"/>
        <end position="120"/>
    </location>
</feature>
<gene>
    <name evidence="2" type="ORF">EDM21_18165</name>
</gene>
<keyword evidence="3" id="KW-1185">Reference proteome</keyword>
<evidence type="ECO:0000256" key="1">
    <source>
        <dbReference type="SAM" id="Phobius"/>
    </source>
</evidence>
<protein>
    <recommendedName>
        <fullName evidence="4">Permease</fullName>
    </recommendedName>
</protein>
<dbReference type="OrthoDB" id="2666586at2"/>
<dbReference type="AlphaFoldDB" id="A0A7X3FKQ8"/>
<evidence type="ECO:0000313" key="3">
    <source>
        <dbReference type="Proteomes" id="UP000490800"/>
    </source>
</evidence>
<proteinExistence type="predicted"/>